<dbReference type="InterPro" id="IPR001932">
    <property type="entry name" value="PPM-type_phosphatase-like_dom"/>
</dbReference>
<dbReference type="NCBIfam" id="NF033484">
    <property type="entry name" value="Stp1_PP2C_phos"/>
    <property type="match status" value="1"/>
</dbReference>
<dbReference type="Proteomes" id="UP000238205">
    <property type="component" value="Unassembled WGS sequence"/>
</dbReference>
<gene>
    <name evidence="2" type="ORF">CLV38_10216</name>
</gene>
<dbReference type="OrthoDB" id="9801841at2"/>
<evidence type="ECO:0000259" key="1">
    <source>
        <dbReference type="PROSITE" id="PS51746"/>
    </source>
</evidence>
<dbReference type="PANTHER" id="PTHR47992">
    <property type="entry name" value="PROTEIN PHOSPHATASE"/>
    <property type="match status" value="1"/>
</dbReference>
<dbReference type="SMART" id="SM00332">
    <property type="entry name" value="PP2Cc"/>
    <property type="match status" value="1"/>
</dbReference>
<dbReference type="Gene3D" id="3.60.40.10">
    <property type="entry name" value="PPM-type phosphatase domain"/>
    <property type="match status" value="1"/>
</dbReference>
<proteinExistence type="predicted"/>
<dbReference type="SUPFAM" id="SSF81606">
    <property type="entry name" value="PP2C-like"/>
    <property type="match status" value="1"/>
</dbReference>
<dbReference type="SMART" id="SM00331">
    <property type="entry name" value="PP2C_SIG"/>
    <property type="match status" value="1"/>
</dbReference>
<evidence type="ECO:0000313" key="2">
    <source>
        <dbReference type="EMBL" id="PRY83835.1"/>
    </source>
</evidence>
<sequence>MDTYKQTHIGMRNSNQDYTDLFYNKSNQLLAVLCDGMGGHKAGDIASEMAVLLLGHHWKGTTFVSPEEAQEWLEVHINMANQRIYRVAKQYSDFQGMGTTLVAAAFIDDGILIGNIGDSRAYQLSRDSKQMTVVTEDHSFANELRLTGEITEEEAKIHHQRHTLTRSLGVFDKVSIDFFELNKQDTQLVMLCSDGLSNGIEEKEMKNIVLMEKDLKGISDRLIETALKNGSTDNITVCLIELDTSLLERRGE</sequence>
<accession>A0A2T0WAU4</accession>
<dbReference type="EMBL" id="PVTO01000002">
    <property type="protein sequence ID" value="PRY83835.1"/>
    <property type="molecule type" value="Genomic_DNA"/>
</dbReference>
<name>A0A2T0WAU4_9LACT</name>
<dbReference type="GO" id="GO:0004722">
    <property type="term" value="F:protein serine/threonine phosphatase activity"/>
    <property type="evidence" value="ECO:0007669"/>
    <property type="project" value="InterPro"/>
</dbReference>
<dbReference type="InterPro" id="IPR015655">
    <property type="entry name" value="PP2C"/>
</dbReference>
<organism evidence="2 3">
    <name type="scientific">Alkalibacterium olivapovliticus</name>
    <dbReference type="NCBI Taxonomy" id="99907"/>
    <lineage>
        <taxon>Bacteria</taxon>
        <taxon>Bacillati</taxon>
        <taxon>Bacillota</taxon>
        <taxon>Bacilli</taxon>
        <taxon>Lactobacillales</taxon>
        <taxon>Carnobacteriaceae</taxon>
        <taxon>Alkalibacterium</taxon>
    </lineage>
</organism>
<comment type="caution">
    <text evidence="2">The sequence shown here is derived from an EMBL/GenBank/DDBJ whole genome shotgun (WGS) entry which is preliminary data.</text>
</comment>
<reference evidence="2 3" key="1">
    <citation type="submission" date="2018-03" db="EMBL/GenBank/DDBJ databases">
        <title>Genomic Encyclopedia of Archaeal and Bacterial Type Strains, Phase II (KMG-II): from individual species to whole genera.</title>
        <authorList>
            <person name="Goeker M."/>
        </authorList>
    </citation>
    <scope>NUCLEOTIDE SEQUENCE [LARGE SCALE GENOMIC DNA]</scope>
    <source>
        <strain evidence="2 3">DSM 13175</strain>
    </source>
</reference>
<dbReference type="InterPro" id="IPR036457">
    <property type="entry name" value="PPM-type-like_dom_sf"/>
</dbReference>
<dbReference type="RefSeq" id="WP_106190392.1">
    <property type="nucleotide sequence ID" value="NZ_PVTO01000002.1"/>
</dbReference>
<dbReference type="AlphaFoldDB" id="A0A2T0WAU4"/>
<protein>
    <submittedName>
        <fullName evidence="2">Protein phosphatase</fullName>
    </submittedName>
</protein>
<dbReference type="CDD" id="cd00143">
    <property type="entry name" value="PP2Cc"/>
    <property type="match status" value="1"/>
</dbReference>
<dbReference type="PROSITE" id="PS51746">
    <property type="entry name" value="PPM_2"/>
    <property type="match status" value="1"/>
</dbReference>
<dbReference type="Pfam" id="PF13672">
    <property type="entry name" value="PP2C_2"/>
    <property type="match status" value="1"/>
</dbReference>
<feature type="domain" description="PPM-type phosphatase" evidence="1">
    <location>
        <begin position="1"/>
        <end position="242"/>
    </location>
</feature>
<keyword evidence="3" id="KW-1185">Reference proteome</keyword>
<evidence type="ECO:0000313" key="3">
    <source>
        <dbReference type="Proteomes" id="UP000238205"/>
    </source>
</evidence>